<comment type="caution">
    <text evidence="2">The sequence shown here is derived from an EMBL/GenBank/DDBJ whole genome shotgun (WGS) entry which is preliminary data.</text>
</comment>
<protein>
    <submittedName>
        <fullName evidence="2">DUF3098 domain-containing protein</fullName>
    </submittedName>
</protein>
<reference evidence="2 3" key="1">
    <citation type="submission" date="2019-11" db="EMBL/GenBank/DDBJ databases">
        <title>Characterization of Elizabethkingia argenteiflava sp. nov., isolated from inner surface of Soybean Pods.</title>
        <authorList>
            <person name="Mo S."/>
        </authorList>
    </citation>
    <scope>NUCLEOTIDE SEQUENCE [LARGE SCALE GENOMIC DNA]</scope>
    <source>
        <strain evidence="2 3">YB22</strain>
    </source>
</reference>
<proteinExistence type="predicted"/>
<evidence type="ECO:0000313" key="3">
    <source>
        <dbReference type="Proteomes" id="UP000553459"/>
    </source>
</evidence>
<feature type="transmembrane region" description="Helical" evidence="1">
    <location>
        <begin position="30"/>
        <end position="48"/>
    </location>
</feature>
<keyword evidence="3" id="KW-1185">Reference proteome</keyword>
<sequence>MGVKKTKHLESTGEISNQNSFYFSKENYKYMLIGLGCIILGFFLMMGSDANTTPEGSYDPNYWNEGINSIRRIRIAPLLVILGFLIEIYAILIRKKN</sequence>
<dbReference type="Proteomes" id="UP000553459">
    <property type="component" value="Unassembled WGS sequence"/>
</dbReference>
<organism evidence="2 3">
    <name type="scientific">Elizabethkingia argenteiflava</name>
    <dbReference type="NCBI Taxonomy" id="2681556"/>
    <lineage>
        <taxon>Bacteria</taxon>
        <taxon>Pseudomonadati</taxon>
        <taxon>Bacteroidota</taxon>
        <taxon>Flavobacteriia</taxon>
        <taxon>Flavobacteriales</taxon>
        <taxon>Weeksellaceae</taxon>
        <taxon>Elizabethkingia</taxon>
    </lineage>
</organism>
<dbReference type="Pfam" id="PF11297">
    <property type="entry name" value="DUF3098"/>
    <property type="match status" value="1"/>
</dbReference>
<evidence type="ECO:0000313" key="2">
    <source>
        <dbReference type="EMBL" id="NAW51086.1"/>
    </source>
</evidence>
<dbReference type="EMBL" id="JAAABJ010000507">
    <property type="protein sequence ID" value="NAW51086.1"/>
    <property type="molecule type" value="Genomic_DNA"/>
</dbReference>
<keyword evidence="1" id="KW-1133">Transmembrane helix</keyword>
<dbReference type="AlphaFoldDB" id="A0A845PW42"/>
<feature type="transmembrane region" description="Helical" evidence="1">
    <location>
        <begin position="73"/>
        <end position="92"/>
    </location>
</feature>
<keyword evidence="1" id="KW-0472">Membrane</keyword>
<dbReference type="InterPro" id="IPR021448">
    <property type="entry name" value="DUF3098"/>
</dbReference>
<keyword evidence="1" id="KW-0812">Transmembrane</keyword>
<dbReference type="RefSeq" id="WP_166519373.1">
    <property type="nucleotide sequence ID" value="NZ_JAAABJ010000507.1"/>
</dbReference>
<name>A0A845PW42_9FLAO</name>
<accession>A0A845PW42</accession>
<gene>
    <name evidence="2" type="ORF">GNY06_06775</name>
</gene>
<evidence type="ECO:0000256" key="1">
    <source>
        <dbReference type="SAM" id="Phobius"/>
    </source>
</evidence>